<evidence type="ECO:0000256" key="1">
    <source>
        <dbReference type="ARBA" id="ARBA00004429"/>
    </source>
</evidence>
<comment type="caution">
    <text evidence="7">Lacks conserved residue(s) required for the propagation of feature annotation.</text>
</comment>
<name>A0A1M5Q7V9_9BURK</name>
<comment type="subunit">
    <text evidence="7">The complex comprises the extracytoplasmic solute receptor protein and the two transmembrane proteins.</text>
</comment>
<sequence length="428" mass="44762">MSALFLGSFLVLLVLGVPIYLALGVTGAALFSADGSMMSYAQKLTDELNSTTLLAVPYFVIAATFMERGGVARALIDAAASWIGRVHGGLGLVSVLSCAVFAAMCGSSVATAIAMGTILIPAMHRGGYSRSFSAGVVGASGTLGILIPPSLAFVVFGVLSDTSIPRLFLAGVIPGLLQVAFLGAYIVWFSRRKGYKGTQGVSMREKVHQTVLALPALSIPVIVLGGLYGGVVTLTESAALSAIVAALLSLFVYRGITVSQVLPLLAEGIRNAASILIIVAVALAFGHWITESGIAAWLVALVEESNISGWQFLIAINVLLLFLGMFLEVYSVMLICLPLILPMLGPLDIDPIHFAVIIVVNMEIALLTPPVGLNLFVIANISKTPLLEVTRGTAPFVVVMLVLLAVITYVPSVSLWLPQVWMPISGGG</sequence>
<comment type="function">
    <text evidence="7">Part of the tripartite ATP-independent periplasmic (TRAP) transport system.</text>
</comment>
<keyword evidence="7" id="KW-0813">Transport</keyword>
<comment type="similarity">
    <text evidence="7">Belongs to the TRAP transporter large permease family.</text>
</comment>
<feature type="transmembrane region" description="Helical" evidence="7">
    <location>
        <begin position="237"/>
        <end position="256"/>
    </location>
</feature>
<proteinExistence type="inferred from homology"/>
<feature type="transmembrane region" description="Helical" evidence="7">
    <location>
        <begin position="268"/>
        <end position="290"/>
    </location>
</feature>
<dbReference type="PANTHER" id="PTHR33362">
    <property type="entry name" value="SIALIC ACID TRAP TRANSPORTER PERMEASE PROTEIN SIAT-RELATED"/>
    <property type="match status" value="1"/>
</dbReference>
<feature type="transmembrane region" description="Helical" evidence="7">
    <location>
        <begin position="132"/>
        <end position="156"/>
    </location>
</feature>
<keyword evidence="2" id="KW-1003">Cell membrane</keyword>
<evidence type="ECO:0000256" key="3">
    <source>
        <dbReference type="ARBA" id="ARBA00022519"/>
    </source>
</evidence>
<evidence type="ECO:0000256" key="2">
    <source>
        <dbReference type="ARBA" id="ARBA00022475"/>
    </source>
</evidence>
<evidence type="ECO:0000256" key="4">
    <source>
        <dbReference type="ARBA" id="ARBA00022692"/>
    </source>
</evidence>
<comment type="subcellular location">
    <subcellularLocation>
        <location evidence="1 7">Cell inner membrane</location>
        <topology evidence="1 7">Multi-pass membrane protein</topology>
    </subcellularLocation>
</comment>
<feature type="domain" description="TRAP C4-dicarboxylate transport system permease DctM subunit" evidence="8">
    <location>
        <begin position="6"/>
        <end position="412"/>
    </location>
</feature>
<evidence type="ECO:0000256" key="5">
    <source>
        <dbReference type="ARBA" id="ARBA00022989"/>
    </source>
</evidence>
<dbReference type="Proteomes" id="UP000184226">
    <property type="component" value="Unassembled WGS sequence"/>
</dbReference>
<dbReference type="PANTHER" id="PTHR33362:SF5">
    <property type="entry name" value="C4-DICARBOXYLATE TRAP TRANSPORTER LARGE PERMEASE PROTEIN DCTM"/>
    <property type="match status" value="1"/>
</dbReference>
<dbReference type="InterPro" id="IPR010656">
    <property type="entry name" value="DctM"/>
</dbReference>
<dbReference type="STRING" id="658167.SAMN04488135_102188"/>
<evidence type="ECO:0000256" key="7">
    <source>
        <dbReference type="RuleBase" id="RU369079"/>
    </source>
</evidence>
<dbReference type="OrthoDB" id="9796052at2"/>
<dbReference type="GO" id="GO:0022857">
    <property type="term" value="F:transmembrane transporter activity"/>
    <property type="evidence" value="ECO:0007669"/>
    <property type="project" value="UniProtKB-UniRule"/>
</dbReference>
<dbReference type="Pfam" id="PF06808">
    <property type="entry name" value="DctM"/>
    <property type="match status" value="1"/>
</dbReference>
<keyword evidence="5 7" id="KW-1133">Transmembrane helix</keyword>
<dbReference type="PIRSF" id="PIRSF006066">
    <property type="entry name" value="HI0050"/>
    <property type="match status" value="1"/>
</dbReference>
<feature type="transmembrane region" description="Helical" evidence="7">
    <location>
        <begin position="352"/>
        <end position="376"/>
    </location>
</feature>
<keyword evidence="6 7" id="KW-0472">Membrane</keyword>
<dbReference type="NCBIfam" id="TIGR00786">
    <property type="entry name" value="dctM"/>
    <property type="match status" value="1"/>
</dbReference>
<evidence type="ECO:0000313" key="10">
    <source>
        <dbReference type="Proteomes" id="UP000184226"/>
    </source>
</evidence>
<dbReference type="InterPro" id="IPR004681">
    <property type="entry name" value="TRAP_DctM"/>
</dbReference>
<reference evidence="9 10" key="1">
    <citation type="submission" date="2016-11" db="EMBL/GenBank/DDBJ databases">
        <authorList>
            <person name="Jaros S."/>
            <person name="Januszkiewicz K."/>
            <person name="Wedrychowicz H."/>
        </authorList>
    </citation>
    <scope>NUCLEOTIDE SEQUENCE [LARGE SCALE GENOMIC DNA]</scope>
    <source>
        <strain evidence="9 10">CGMCC 1.10190</strain>
    </source>
</reference>
<keyword evidence="4 7" id="KW-0812">Transmembrane</keyword>
<evidence type="ECO:0000259" key="8">
    <source>
        <dbReference type="Pfam" id="PF06808"/>
    </source>
</evidence>
<accession>A0A1M5Q7V9</accession>
<feature type="transmembrane region" description="Helical" evidence="7">
    <location>
        <begin position="310"/>
        <end position="340"/>
    </location>
</feature>
<feature type="transmembrane region" description="Helical" evidence="7">
    <location>
        <begin position="92"/>
        <end position="120"/>
    </location>
</feature>
<feature type="transmembrane region" description="Helical" evidence="7">
    <location>
        <begin position="210"/>
        <end position="231"/>
    </location>
</feature>
<evidence type="ECO:0000313" key="9">
    <source>
        <dbReference type="EMBL" id="SHH10264.1"/>
    </source>
</evidence>
<keyword evidence="10" id="KW-1185">Reference proteome</keyword>
<evidence type="ECO:0000256" key="6">
    <source>
        <dbReference type="ARBA" id="ARBA00023136"/>
    </source>
</evidence>
<keyword evidence="3 7" id="KW-0997">Cell inner membrane</keyword>
<feature type="transmembrane region" description="Helical" evidence="7">
    <location>
        <begin position="396"/>
        <end position="417"/>
    </location>
</feature>
<feature type="transmembrane region" description="Helical" evidence="7">
    <location>
        <begin position="168"/>
        <end position="189"/>
    </location>
</feature>
<organism evidence="9 10">
    <name type="scientific">Pollutimonas bauzanensis</name>
    <dbReference type="NCBI Taxonomy" id="658167"/>
    <lineage>
        <taxon>Bacteria</taxon>
        <taxon>Pseudomonadati</taxon>
        <taxon>Pseudomonadota</taxon>
        <taxon>Betaproteobacteria</taxon>
        <taxon>Burkholderiales</taxon>
        <taxon>Alcaligenaceae</taxon>
        <taxon>Pollutimonas</taxon>
    </lineage>
</organism>
<dbReference type="RefSeq" id="WP_073101835.1">
    <property type="nucleotide sequence ID" value="NZ_FQXE01000002.1"/>
</dbReference>
<protein>
    <recommendedName>
        <fullName evidence="7">TRAP transporter large permease protein</fullName>
    </recommendedName>
</protein>
<dbReference type="AlphaFoldDB" id="A0A1M5Q7V9"/>
<dbReference type="EMBL" id="FQXE01000002">
    <property type="protein sequence ID" value="SHH10264.1"/>
    <property type="molecule type" value="Genomic_DNA"/>
</dbReference>
<dbReference type="GO" id="GO:0005886">
    <property type="term" value="C:plasma membrane"/>
    <property type="evidence" value="ECO:0007669"/>
    <property type="project" value="UniProtKB-SubCell"/>
</dbReference>
<gene>
    <name evidence="9" type="ORF">SAMN04488135_102188</name>
</gene>